<proteinExistence type="predicted"/>
<dbReference type="Gene3D" id="2.60.40.1080">
    <property type="match status" value="1"/>
</dbReference>
<dbReference type="CDD" id="cd00198">
    <property type="entry name" value="vWFA"/>
    <property type="match status" value="1"/>
</dbReference>
<feature type="domain" description="VWFA" evidence="2">
    <location>
        <begin position="77"/>
        <end position="340"/>
    </location>
</feature>
<organism evidence="3 5">
    <name type="scientific">Bacillus canaveralius</name>
    <dbReference type="NCBI Taxonomy" id="1403243"/>
    <lineage>
        <taxon>Bacteria</taxon>
        <taxon>Bacillati</taxon>
        <taxon>Bacillota</taxon>
        <taxon>Bacilli</taxon>
        <taxon>Bacillales</taxon>
        <taxon>Bacillaceae</taxon>
        <taxon>Bacillus</taxon>
    </lineage>
</organism>
<dbReference type="PANTHER" id="PTHR10338">
    <property type="entry name" value="INTER-ALPHA-TRYPSIN INHIBITOR HEAVY CHAIN FAMILY MEMBER"/>
    <property type="match status" value="1"/>
</dbReference>
<evidence type="ECO:0000259" key="2">
    <source>
        <dbReference type="PROSITE" id="PS50234"/>
    </source>
</evidence>
<dbReference type="PANTHER" id="PTHR10338:SF108">
    <property type="entry name" value="INTER-ALPHA-TRYPSIN INHIBITOR HEAVY CHAIN H4-LIKE PROTEIN"/>
    <property type="match status" value="1"/>
</dbReference>
<sequence length="946" mass="103592">MRNANIFTIVMAMILIFISNLSNPAAANVDNSPSIDYQVISSQAEIVKPQSSNANGSLDVHLIPKGSTTNANRDPIDVVFIFDKSGSMNEAGRNPAKFQSAKNAMDEAVRFFKEQAGPNDRFGFIPFSSAVELGKIVYFSPNNPHESLELINETAQSLTADGGTNYTQSFESAMEMLSGSSNNKYIIFMTDGEPTVSSSRETVTYNEKKCYIFDWFCWETDNRITEEVTINYELYGQKPYTGYKAFFEAKGIDYDLRPGKGKAVNAIRRHGLNAAQNLAKQNIKLFSIGFGNHSEVDIGYLRKLSSITGVTARQASQETIAPVFQDISADIDTPAISGEVLVDIGKFTGKVSVPEGSNARVEGNLASLRFNFNYPVNQGTPQPIDLSLPLGFSEIGTYTFDNIKLKYTNLSGEVVVVPHPAVSIEVKADAPPSFKGMMDITGAVNPPDHLVKVSGSTDKMNEFKVEYSLEPTGLVDRTVSGSLNNIKLIQPLPDGISVIPSEGVEISTFEGRLAARISLPDNISYSNGSFRPGKLLAVLDLKADWAVSNVKMPLAHLQYTDSRFGEQRTTITASNQIINMKVRLHEFPANAYDGDVAGIVTKTDLSQNGRRLGITEFPNDYGLKNKPIKDMIFKPGETNRIVEITYFDNEKVNMYLTPDYRLTGIDSGRIYEDGMTSYENLNMNLVHLVAGKGSKYYYSIENKNSSTAWTEFSPQDTIPITAPGLNSVKVKAEGGLAIPGYQVIKTITIQKRINAINVDPNPIEIETGKTIAFNINIEPADAYNQELKTEIADRSIADFSGDHRLIGRSEGRTMLVIRTKDGSGITLMVPITVKDPYIALEELKFRKAVFKIGLNEKIAVTDLLIFNPDNATAKSIELVTSEMGNKVTAVLENGTWYLVGKEIGYSNVMARAEAQRTGKKPDASALFEVTAAGDYGNGGPAGAGRW</sequence>
<dbReference type="InterPro" id="IPR050934">
    <property type="entry name" value="ITIH"/>
</dbReference>
<evidence type="ECO:0000313" key="5">
    <source>
        <dbReference type="Proteomes" id="UP000234951"/>
    </source>
</evidence>
<evidence type="ECO:0000313" key="6">
    <source>
        <dbReference type="Proteomes" id="UP000235114"/>
    </source>
</evidence>
<dbReference type="RefSeq" id="WP_101576092.1">
    <property type="nucleotide sequence ID" value="NZ_PGVA01000009.1"/>
</dbReference>
<feature type="chain" id="PRO_5043159366" description="VWFA domain-containing protein" evidence="1">
    <location>
        <begin position="28"/>
        <end position="946"/>
    </location>
</feature>
<dbReference type="Proteomes" id="UP000234951">
    <property type="component" value="Unassembled WGS sequence"/>
</dbReference>
<reference evidence="3 5" key="1">
    <citation type="submission" date="2017-11" db="EMBL/GenBank/DDBJ databases">
        <title>Comparitive Functional Genomics of Dry Heat Resistant strains isolated from the Viking Spacecraft.</title>
        <authorList>
            <person name="Seuylemezian A."/>
            <person name="Cooper K."/>
            <person name="Vaishampayan P."/>
        </authorList>
    </citation>
    <scope>NUCLEOTIDE SEQUENCE [LARGE SCALE GENOMIC DNA]</scope>
    <source>
        <strain evidence="3 5">M4.6</strain>
    </source>
</reference>
<dbReference type="Pfam" id="PF13519">
    <property type="entry name" value="VWA_2"/>
    <property type="match status" value="1"/>
</dbReference>
<evidence type="ECO:0000313" key="4">
    <source>
        <dbReference type="EMBL" id="PLR93252.1"/>
    </source>
</evidence>
<dbReference type="PROSITE" id="PS50234">
    <property type="entry name" value="VWFA"/>
    <property type="match status" value="1"/>
</dbReference>
<keyword evidence="6" id="KW-1185">Reference proteome</keyword>
<keyword evidence="1" id="KW-0732">Signal</keyword>
<dbReference type="Proteomes" id="UP000235114">
    <property type="component" value="Unassembled WGS sequence"/>
</dbReference>
<evidence type="ECO:0000256" key="1">
    <source>
        <dbReference type="SAM" id="SignalP"/>
    </source>
</evidence>
<dbReference type="OrthoDB" id="38701at2"/>
<dbReference type="AlphaFoldDB" id="A0A2N5GQ56"/>
<name>A0A2N5GQ56_9BACI</name>
<accession>A0A2N5GQ56</accession>
<evidence type="ECO:0000313" key="3">
    <source>
        <dbReference type="EMBL" id="PLR84991.1"/>
    </source>
</evidence>
<dbReference type="InterPro" id="IPR036465">
    <property type="entry name" value="vWFA_dom_sf"/>
</dbReference>
<comment type="caution">
    <text evidence="3">The sequence shown here is derived from an EMBL/GenBank/DDBJ whole genome shotgun (WGS) entry which is preliminary data.</text>
</comment>
<dbReference type="SUPFAM" id="SSF53300">
    <property type="entry name" value="vWA-like"/>
    <property type="match status" value="1"/>
</dbReference>
<dbReference type="SMART" id="SM00327">
    <property type="entry name" value="VWA"/>
    <property type="match status" value="1"/>
</dbReference>
<dbReference type="EMBL" id="PGVD01000054">
    <property type="protein sequence ID" value="PLR93252.1"/>
    <property type="molecule type" value="Genomic_DNA"/>
</dbReference>
<dbReference type="Gene3D" id="3.40.50.410">
    <property type="entry name" value="von Willebrand factor, type A domain"/>
    <property type="match status" value="1"/>
</dbReference>
<dbReference type="InterPro" id="IPR002035">
    <property type="entry name" value="VWF_A"/>
</dbReference>
<feature type="signal peptide" evidence="1">
    <location>
        <begin position="1"/>
        <end position="27"/>
    </location>
</feature>
<gene>
    <name evidence="3" type="ORF">CU635_05045</name>
    <name evidence="4" type="ORF">CVD25_17455</name>
</gene>
<protein>
    <recommendedName>
        <fullName evidence="2">VWFA domain-containing protein</fullName>
    </recommendedName>
</protein>
<dbReference type="EMBL" id="PGVA01000009">
    <property type="protein sequence ID" value="PLR84991.1"/>
    <property type="molecule type" value="Genomic_DNA"/>
</dbReference>
<reference evidence="4 6" key="2">
    <citation type="submission" date="2017-12" db="EMBL/GenBank/DDBJ databases">
        <title>Comparative Functional Genomics of Dry Heat Resistant strains isolated from the Viking Spacecraft.</title>
        <authorList>
            <person name="Seuylemezian A."/>
            <person name="Cooper K."/>
            <person name="Vaishampayan P."/>
        </authorList>
    </citation>
    <scope>NUCLEOTIDE SEQUENCE [LARGE SCALE GENOMIC DNA]</scope>
    <source>
        <strain evidence="4 6">ATCC 29669</strain>
    </source>
</reference>